<evidence type="ECO:0000259" key="16">
    <source>
        <dbReference type="Pfam" id="PF00662"/>
    </source>
</evidence>
<evidence type="ECO:0000256" key="3">
    <source>
        <dbReference type="ARBA" id="ARBA00022448"/>
    </source>
</evidence>
<evidence type="ECO:0000256" key="9">
    <source>
        <dbReference type="ARBA" id="ARBA00023053"/>
    </source>
</evidence>
<protein>
    <submittedName>
        <fullName evidence="19">Na+/H+ antiporter subunit A</fullName>
    </submittedName>
</protein>
<accession>A0A345C239</accession>
<reference evidence="19 20" key="1">
    <citation type="journal article" date="2018" name="J. Microbiol.">
        <title>Salicibibacter kimchii gen. nov., sp. nov., a moderately halophilic and alkalitolerant bacterium in the family Bacillaceae, isolated from kimchi.</title>
        <authorList>
            <person name="Jang J.Y."/>
            <person name="Oh Y.J."/>
            <person name="Lim S.K."/>
            <person name="Park H.K."/>
            <person name="Lee C."/>
            <person name="Kim J.Y."/>
            <person name="Lee M.A."/>
            <person name="Choi H.J."/>
        </authorList>
    </citation>
    <scope>NUCLEOTIDE SEQUENCE [LARGE SCALE GENOMIC DNA]</scope>
    <source>
        <strain evidence="19 20">NKC1-1</strain>
    </source>
</reference>
<feature type="transmembrane region" description="Helical" evidence="14">
    <location>
        <begin position="136"/>
        <end position="155"/>
    </location>
</feature>
<keyword evidence="12" id="KW-0739">Sodium transport</keyword>
<proteinExistence type="inferred from homology"/>
<feature type="transmembrane region" description="Helical" evidence="14">
    <location>
        <begin position="651"/>
        <end position="671"/>
    </location>
</feature>
<evidence type="ECO:0000313" key="20">
    <source>
        <dbReference type="Proteomes" id="UP000252100"/>
    </source>
</evidence>
<dbReference type="PANTHER" id="PTHR43373:SF1">
    <property type="entry name" value="NA(+)_H(+) ANTIPORTER SUBUNIT A"/>
    <property type="match status" value="1"/>
</dbReference>
<dbReference type="KEGG" id="rue:DT065_15525"/>
<dbReference type="EMBL" id="CP031092">
    <property type="protein sequence ID" value="AXF57270.1"/>
    <property type="molecule type" value="Genomic_DNA"/>
</dbReference>
<feature type="transmembrane region" description="Helical" evidence="14">
    <location>
        <begin position="710"/>
        <end position="732"/>
    </location>
</feature>
<feature type="transmembrane region" description="Helical" evidence="14">
    <location>
        <begin position="73"/>
        <end position="100"/>
    </location>
</feature>
<keyword evidence="10" id="KW-0406">Ion transport</keyword>
<keyword evidence="7" id="KW-0375">Hydrogen ion transport</keyword>
<feature type="transmembrane region" description="Helical" evidence="14">
    <location>
        <begin position="112"/>
        <end position="130"/>
    </location>
</feature>
<keyword evidence="20" id="KW-1185">Reference proteome</keyword>
<feature type="transmembrane region" description="Helical" evidence="14">
    <location>
        <begin position="208"/>
        <end position="233"/>
    </location>
</feature>
<organism evidence="19 20">
    <name type="scientific">Salicibibacter kimchii</name>
    <dbReference type="NCBI Taxonomy" id="2099786"/>
    <lineage>
        <taxon>Bacteria</taxon>
        <taxon>Bacillati</taxon>
        <taxon>Bacillota</taxon>
        <taxon>Bacilli</taxon>
        <taxon>Bacillales</taxon>
        <taxon>Bacillaceae</taxon>
        <taxon>Salicibibacter</taxon>
    </lineage>
</organism>
<dbReference type="InterPro" id="IPR001516">
    <property type="entry name" value="Proton_antipo_N"/>
</dbReference>
<dbReference type="InterPro" id="IPR046806">
    <property type="entry name" value="MrpA_C/MbhE"/>
</dbReference>
<evidence type="ECO:0000259" key="17">
    <source>
        <dbReference type="Pfam" id="PF13244"/>
    </source>
</evidence>
<feature type="transmembrane region" description="Helical" evidence="14">
    <location>
        <begin position="375"/>
        <end position="399"/>
    </location>
</feature>
<feature type="transmembrane region" description="Helical" evidence="14">
    <location>
        <begin position="338"/>
        <end position="363"/>
    </location>
</feature>
<feature type="domain" description="NADH-Ubiquinone oxidoreductase (complex I) chain 5 N-terminal" evidence="16">
    <location>
        <begin position="65"/>
        <end position="112"/>
    </location>
</feature>
<feature type="transmembrane region" description="Helical" evidence="14">
    <location>
        <begin position="429"/>
        <end position="453"/>
    </location>
</feature>
<dbReference type="InterPro" id="IPR005663">
    <property type="entry name" value="MrpA/MnhA1/PhaAB"/>
</dbReference>
<dbReference type="NCBIfam" id="TIGR00940">
    <property type="entry name" value="2a6301s01"/>
    <property type="match status" value="1"/>
</dbReference>
<evidence type="ECO:0000256" key="7">
    <source>
        <dbReference type="ARBA" id="ARBA00022781"/>
    </source>
</evidence>
<dbReference type="Proteomes" id="UP000252100">
    <property type="component" value="Chromosome"/>
</dbReference>
<evidence type="ECO:0000313" key="19">
    <source>
        <dbReference type="EMBL" id="AXF57270.1"/>
    </source>
</evidence>
<keyword evidence="3" id="KW-0813">Transport</keyword>
<evidence type="ECO:0000256" key="13">
    <source>
        <dbReference type="RuleBase" id="RU000320"/>
    </source>
</evidence>
<dbReference type="PRINTS" id="PR01434">
    <property type="entry name" value="NADHDHGNASE5"/>
</dbReference>
<keyword evidence="11 14" id="KW-0472">Membrane</keyword>
<evidence type="ECO:0000256" key="6">
    <source>
        <dbReference type="ARBA" id="ARBA00022692"/>
    </source>
</evidence>
<evidence type="ECO:0000256" key="1">
    <source>
        <dbReference type="ARBA" id="ARBA00004651"/>
    </source>
</evidence>
<dbReference type="AlphaFoldDB" id="A0A345C239"/>
<dbReference type="PANTHER" id="PTHR43373">
    <property type="entry name" value="NA(+)/H(+) ANTIPORTER SUBUNIT"/>
    <property type="match status" value="1"/>
</dbReference>
<keyword evidence="9" id="KW-0915">Sodium</keyword>
<evidence type="ECO:0000256" key="5">
    <source>
        <dbReference type="ARBA" id="ARBA00022475"/>
    </source>
</evidence>
<feature type="transmembrane region" description="Helical" evidence="14">
    <location>
        <begin position="167"/>
        <end position="188"/>
    </location>
</feature>
<evidence type="ECO:0000256" key="11">
    <source>
        <dbReference type="ARBA" id="ARBA00023136"/>
    </source>
</evidence>
<dbReference type="GO" id="GO:0006814">
    <property type="term" value="P:sodium ion transport"/>
    <property type="evidence" value="ECO:0007669"/>
    <property type="project" value="UniProtKB-KW"/>
</dbReference>
<gene>
    <name evidence="19" type="ORF">DT065_15525</name>
</gene>
<feature type="transmembrane region" description="Helical" evidence="14">
    <location>
        <begin position="624"/>
        <end position="646"/>
    </location>
</feature>
<dbReference type="RefSeq" id="WP_114374932.1">
    <property type="nucleotide sequence ID" value="NZ_CP031092.1"/>
</dbReference>
<feature type="transmembrane region" description="Helical" evidence="14">
    <location>
        <begin position="245"/>
        <end position="267"/>
    </location>
</feature>
<dbReference type="Pfam" id="PF20501">
    <property type="entry name" value="MbhE"/>
    <property type="match status" value="1"/>
</dbReference>
<feature type="transmembrane region" description="Helical" evidence="14">
    <location>
        <begin position="474"/>
        <end position="493"/>
    </location>
</feature>
<sequence>MSWLHFFILLPLLFAIIIPILYKKIPKIHTGWFVVIVPLSIFVYLLTFVPMIAGGETAMYTLPWIPGFNIDVSFYVDGLGLVFGLIISGIGTLVVLYSIYYLSKWREALHNFYVYLMLFMTAMLGVVFSNNLIVLYLFWELTSISSFLLIAYWYARRQSRYGAQKAMLITIFGGFAMLAAIIMLGIMGDTFSIRELFAQGDQLVQHELFIPAMILLLIGAFTKSAQFPFHIWLPDAMEAPTPISAYLHSATMVKAGIYVVARFTPFFGGTMEWFWLVTGVGLLTLLWGSLLAVKQRDLKALLAFSTVSQLGFIMSLLGMGSAALYYGEGELAHLHAMAVLAAVFHLVNHATFKGSLFMVVGIVDHETGTRDTRKLGGLLSIMPISFTLALIGSLSMAGLPPFNGFLSKELFFTGTLNASSLDIFRMETYGFLIPVIAWVASVFTFIYSIILVFKTFFGKYQPERLEKEAHEAPWGMLVPPAILALLVVMIFFLPNVLSDYILEPMVASILPALAGQFDFHIEAWHGFEPELFMTIGIVVVGTILYLTLRKWMGLYNNLPRALTITNAYNSGLRGMESISRKITDAHMTGFSRDYLRYIFVIFVLIVGTHLFMMDAFSFETANVANINLFEIILSLVLIGATAMVVITRSRLAAVICVGVLGYVVALFFVVLRAPDLALTQLAIETVTVALFLVCFYHLPRLRKKEDGDGFNIPNFIIASAVGILVTLVALSANGHRIFPPISDFYLDAYELAGAANMVNAILADFRALDTLLEIFVLCIAGLGVYTLVKVRLARGEKNENQ</sequence>
<dbReference type="GO" id="GO:0015297">
    <property type="term" value="F:antiporter activity"/>
    <property type="evidence" value="ECO:0007669"/>
    <property type="project" value="UniProtKB-KW"/>
</dbReference>
<evidence type="ECO:0000256" key="8">
    <source>
        <dbReference type="ARBA" id="ARBA00022989"/>
    </source>
</evidence>
<evidence type="ECO:0000259" key="15">
    <source>
        <dbReference type="Pfam" id="PF00361"/>
    </source>
</evidence>
<dbReference type="Pfam" id="PF13244">
    <property type="entry name" value="MbhD"/>
    <property type="match status" value="1"/>
</dbReference>
<feature type="transmembrane region" description="Helical" evidence="14">
    <location>
        <begin position="300"/>
        <end position="326"/>
    </location>
</feature>
<evidence type="ECO:0000256" key="4">
    <source>
        <dbReference type="ARBA" id="ARBA00022449"/>
    </source>
</evidence>
<dbReference type="InterPro" id="IPR025383">
    <property type="entry name" value="MrpA_C/MbhD"/>
</dbReference>
<feature type="domain" description="MrpA C-terminal/MbhD" evidence="17">
    <location>
        <begin position="636"/>
        <end position="700"/>
    </location>
</feature>
<evidence type="ECO:0000256" key="14">
    <source>
        <dbReference type="SAM" id="Phobius"/>
    </source>
</evidence>
<dbReference type="GO" id="GO:0005886">
    <property type="term" value="C:plasma membrane"/>
    <property type="evidence" value="ECO:0007669"/>
    <property type="project" value="UniProtKB-SubCell"/>
</dbReference>
<feature type="transmembrane region" description="Helical" evidence="14">
    <location>
        <begin position="594"/>
        <end position="612"/>
    </location>
</feature>
<feature type="transmembrane region" description="Helical" evidence="14">
    <location>
        <begin position="6"/>
        <end position="22"/>
    </location>
</feature>
<dbReference type="Pfam" id="PF00662">
    <property type="entry name" value="Proton_antipo_N"/>
    <property type="match status" value="1"/>
</dbReference>
<feature type="transmembrane region" description="Helical" evidence="14">
    <location>
        <begin position="31"/>
        <end position="53"/>
    </location>
</feature>
<feature type="domain" description="NADH:quinone oxidoreductase/Mrp antiporter transmembrane" evidence="15">
    <location>
        <begin position="129"/>
        <end position="421"/>
    </location>
</feature>
<keyword evidence="4" id="KW-0050">Antiport</keyword>
<feature type="transmembrane region" description="Helical" evidence="14">
    <location>
        <begin position="770"/>
        <end position="788"/>
    </location>
</feature>
<feature type="transmembrane region" description="Helical" evidence="14">
    <location>
        <begin position="273"/>
        <end position="293"/>
    </location>
</feature>
<dbReference type="Pfam" id="PF00361">
    <property type="entry name" value="Proton_antipo_M"/>
    <property type="match status" value="1"/>
</dbReference>
<evidence type="ECO:0000259" key="18">
    <source>
        <dbReference type="Pfam" id="PF20501"/>
    </source>
</evidence>
<name>A0A345C239_9BACI</name>
<comment type="similarity">
    <text evidence="2">Belongs to the CPA3 antiporters (TC 2.A.63) subunit A family.</text>
</comment>
<evidence type="ECO:0000256" key="10">
    <source>
        <dbReference type="ARBA" id="ARBA00023065"/>
    </source>
</evidence>
<evidence type="ECO:0000256" key="2">
    <source>
        <dbReference type="ARBA" id="ARBA00008483"/>
    </source>
</evidence>
<keyword evidence="5" id="KW-1003">Cell membrane</keyword>
<keyword evidence="8 14" id="KW-1133">Transmembrane helix</keyword>
<dbReference type="OrthoDB" id="9807568at2"/>
<feature type="transmembrane region" description="Helical" evidence="14">
    <location>
        <begin position="531"/>
        <end position="548"/>
    </location>
</feature>
<keyword evidence="6 13" id="KW-0812">Transmembrane</keyword>
<dbReference type="InterPro" id="IPR050616">
    <property type="entry name" value="CPA3_Na-H_Antiporter_A"/>
</dbReference>
<feature type="transmembrane region" description="Helical" evidence="14">
    <location>
        <begin position="677"/>
        <end position="698"/>
    </location>
</feature>
<dbReference type="GO" id="GO:1902600">
    <property type="term" value="P:proton transmembrane transport"/>
    <property type="evidence" value="ECO:0007669"/>
    <property type="project" value="UniProtKB-KW"/>
</dbReference>
<dbReference type="NCBIfam" id="NF009285">
    <property type="entry name" value="PRK12645.1"/>
    <property type="match status" value="1"/>
</dbReference>
<dbReference type="InterPro" id="IPR001750">
    <property type="entry name" value="ND/Mrp_TM"/>
</dbReference>
<comment type="subcellular location">
    <subcellularLocation>
        <location evidence="1">Cell membrane</location>
        <topology evidence="1">Multi-pass membrane protein</topology>
    </subcellularLocation>
    <subcellularLocation>
        <location evidence="13">Membrane</location>
        <topology evidence="13">Multi-pass membrane protein</topology>
    </subcellularLocation>
</comment>
<evidence type="ECO:0000256" key="12">
    <source>
        <dbReference type="ARBA" id="ARBA00023201"/>
    </source>
</evidence>
<feature type="domain" description="MrpA C-terminal/MbhE" evidence="18">
    <location>
        <begin position="715"/>
        <end position="789"/>
    </location>
</feature>